<dbReference type="NCBIfam" id="TIGR00254">
    <property type="entry name" value="GGDEF"/>
    <property type="match status" value="1"/>
</dbReference>
<dbReference type="GO" id="GO:1902201">
    <property type="term" value="P:negative regulation of bacterial-type flagellum-dependent cell motility"/>
    <property type="evidence" value="ECO:0007669"/>
    <property type="project" value="TreeGrafter"/>
</dbReference>
<evidence type="ECO:0000256" key="13">
    <source>
        <dbReference type="SAM" id="Phobius"/>
    </source>
</evidence>
<evidence type="ECO:0000313" key="17">
    <source>
        <dbReference type="EMBL" id="SEO95613.1"/>
    </source>
</evidence>
<dbReference type="SMART" id="SM00304">
    <property type="entry name" value="HAMP"/>
    <property type="match status" value="1"/>
</dbReference>
<dbReference type="InterPro" id="IPR029787">
    <property type="entry name" value="Nucleotide_cyclase"/>
</dbReference>
<keyword evidence="8" id="KW-0067">ATP-binding</keyword>
<feature type="domain" description="PAC" evidence="14">
    <location>
        <begin position="442"/>
        <end position="494"/>
    </location>
</feature>
<dbReference type="PROSITE" id="PS50885">
    <property type="entry name" value="HAMP"/>
    <property type="match status" value="1"/>
</dbReference>
<dbReference type="SUPFAM" id="SSF55073">
    <property type="entry name" value="Nucleotide cyclase"/>
    <property type="match status" value="1"/>
</dbReference>
<dbReference type="Pfam" id="PF00672">
    <property type="entry name" value="HAMP"/>
    <property type="match status" value="1"/>
</dbReference>
<dbReference type="InterPro" id="IPR000700">
    <property type="entry name" value="PAS-assoc_C"/>
</dbReference>
<dbReference type="InterPro" id="IPR001610">
    <property type="entry name" value="PAC"/>
</dbReference>
<comment type="subcellular location">
    <subcellularLocation>
        <location evidence="1">Cell membrane</location>
        <topology evidence="1">Multi-pass membrane protein</topology>
    </subcellularLocation>
</comment>
<dbReference type="STRING" id="112903.SAMN04490178_107148"/>
<dbReference type="SUPFAM" id="SSF55785">
    <property type="entry name" value="PYP-like sensor domain (PAS domain)"/>
    <property type="match status" value="1"/>
</dbReference>
<evidence type="ECO:0000256" key="4">
    <source>
        <dbReference type="ARBA" id="ARBA00022679"/>
    </source>
</evidence>
<reference evidence="17 18" key="1">
    <citation type="submission" date="2016-10" db="EMBL/GenBank/DDBJ databases">
        <authorList>
            <person name="de Groot N.N."/>
        </authorList>
    </citation>
    <scope>NUCLEOTIDE SEQUENCE [LARGE SCALE GENOMIC DNA]</scope>
    <source>
        <strain evidence="17 18">DSM 13305</strain>
    </source>
</reference>
<keyword evidence="6" id="KW-0547">Nucleotide-binding</keyword>
<dbReference type="NCBIfam" id="TIGR00229">
    <property type="entry name" value="sensory_box"/>
    <property type="match status" value="1"/>
</dbReference>
<dbReference type="PANTHER" id="PTHR45138:SF24">
    <property type="entry name" value="DIGUANYLATE CYCLASE DGCC-RELATED"/>
    <property type="match status" value="1"/>
</dbReference>
<feature type="region of interest" description="Disordered" evidence="12">
    <location>
        <begin position="689"/>
        <end position="714"/>
    </location>
</feature>
<dbReference type="CDD" id="cd18773">
    <property type="entry name" value="PDC1_HK_sensor"/>
    <property type="match status" value="1"/>
</dbReference>
<keyword evidence="11 13" id="KW-0472">Membrane</keyword>
<organism evidence="17 18">
    <name type="scientific">Propionispora vibrioides</name>
    <dbReference type="NCBI Taxonomy" id="112903"/>
    <lineage>
        <taxon>Bacteria</taxon>
        <taxon>Bacillati</taxon>
        <taxon>Bacillota</taxon>
        <taxon>Negativicutes</taxon>
        <taxon>Selenomonadales</taxon>
        <taxon>Sporomusaceae</taxon>
        <taxon>Propionispora</taxon>
    </lineage>
</organism>
<proteinExistence type="predicted"/>
<evidence type="ECO:0000256" key="1">
    <source>
        <dbReference type="ARBA" id="ARBA00004651"/>
    </source>
</evidence>
<dbReference type="Pfam" id="PF00990">
    <property type="entry name" value="GGDEF"/>
    <property type="match status" value="1"/>
</dbReference>
<feature type="domain" description="GGDEF" evidence="16">
    <location>
        <begin position="551"/>
        <end position="688"/>
    </location>
</feature>
<feature type="compositionally biased region" description="Basic and acidic residues" evidence="12">
    <location>
        <begin position="699"/>
        <end position="708"/>
    </location>
</feature>
<dbReference type="SUPFAM" id="SSF103190">
    <property type="entry name" value="Sensory domain-like"/>
    <property type="match status" value="1"/>
</dbReference>
<protein>
    <submittedName>
        <fullName evidence="17">PAS domain S-box-containing protein/diguanylate cyclase (GGDEF) domain-containing protein</fullName>
    </submittedName>
</protein>
<dbReference type="PROSITE" id="PS50113">
    <property type="entry name" value="PAC"/>
    <property type="match status" value="1"/>
</dbReference>
<keyword evidence="9 13" id="KW-1133">Transmembrane helix</keyword>
<dbReference type="OrthoDB" id="9759607at2"/>
<evidence type="ECO:0000256" key="10">
    <source>
        <dbReference type="ARBA" id="ARBA00023012"/>
    </source>
</evidence>
<dbReference type="PROSITE" id="PS50887">
    <property type="entry name" value="GGDEF"/>
    <property type="match status" value="1"/>
</dbReference>
<dbReference type="PANTHER" id="PTHR45138">
    <property type="entry name" value="REGULATORY COMPONENTS OF SENSORY TRANSDUCTION SYSTEM"/>
    <property type="match status" value="1"/>
</dbReference>
<dbReference type="InterPro" id="IPR033479">
    <property type="entry name" value="dCache_1"/>
</dbReference>
<dbReference type="Proteomes" id="UP000198847">
    <property type="component" value="Unassembled WGS sequence"/>
</dbReference>
<evidence type="ECO:0000313" key="18">
    <source>
        <dbReference type="Proteomes" id="UP000198847"/>
    </source>
</evidence>
<keyword evidence="7" id="KW-0418">Kinase</keyword>
<dbReference type="CDD" id="cd01949">
    <property type="entry name" value="GGDEF"/>
    <property type="match status" value="1"/>
</dbReference>
<dbReference type="EMBL" id="FODY01000007">
    <property type="protein sequence ID" value="SEO95613.1"/>
    <property type="molecule type" value="Genomic_DNA"/>
</dbReference>
<dbReference type="InterPro" id="IPR050469">
    <property type="entry name" value="Diguanylate_Cyclase"/>
</dbReference>
<feature type="domain" description="HAMP" evidence="15">
    <location>
        <begin position="311"/>
        <end position="363"/>
    </location>
</feature>
<gene>
    <name evidence="17" type="ORF">SAMN04490178_107148</name>
</gene>
<dbReference type="Pfam" id="PF02743">
    <property type="entry name" value="dCache_1"/>
    <property type="match status" value="1"/>
</dbReference>
<keyword evidence="18" id="KW-1185">Reference proteome</keyword>
<evidence type="ECO:0000256" key="12">
    <source>
        <dbReference type="SAM" id="MobiDB-lite"/>
    </source>
</evidence>
<keyword evidence="4" id="KW-0808">Transferase</keyword>
<dbReference type="InterPro" id="IPR029151">
    <property type="entry name" value="Sensor-like_sf"/>
</dbReference>
<dbReference type="GO" id="GO:0005886">
    <property type="term" value="C:plasma membrane"/>
    <property type="evidence" value="ECO:0007669"/>
    <property type="project" value="UniProtKB-SubCell"/>
</dbReference>
<dbReference type="SMART" id="SM00086">
    <property type="entry name" value="PAC"/>
    <property type="match status" value="1"/>
</dbReference>
<sequence>MSRERLANCIRTRWGNLGLRQKLGILLVVLTVLPVVLTTFVIWQPYEEAMKQSVVVHNQGIAEQIADDMDWMFAEKLRVLQLAASNEDLRSLDPGRQASVLQRLVARYPDIQLAVTVDPAGRQVARWDGKAADPSLQYLDRQYFYDVIHTGTSAISEPVLAKSTGEPGIAIAEPIKAGETVVGLIVVNVAMDKLLRYIGVANTDSRAVYIVNAAGKFLLQPEGQAGGMADAAALPLLRQALKGQSGWEEYGAPAKRQFAGYSYVPSTGWAVIVQQPAEAALVEVTAVRQRGLLLVLGAAVLAALASLWLAAAMTRPIATIAAAANAIAQGDMSRKVASTSCDEIGLLAVAFNHMTDELSKRETQLKESEDKYRSLVEHLHVGIFRSGDLEEIRFRQINPAMLTLFDCSSAAELYELSLRRLCVEAKEWAKLRTELKRNGFVRNCELLLRRRDDEGLWCSVSITVRYAADGQILWVDGVVADVTERKEAEQVRQLAHDELESQVNQRTEELVRLNDELRRISFLDALTGIANRRYFDEVLEREWQRAVRQKTPLALIMLDVDYFKIYNDTYGHLAGDSCLHFVAEALETTTKRATDLVARYGGEEFAIILPETDEAGALAVGERIQDFIHRAKDELPASVLQTAITVSMGIAAAIPRLSQQPSELIAAADRALYEAKQAGRNRIVLAGGGEGHTGSMLTDDNKGLRKIDQPYSLD</sequence>
<evidence type="ECO:0000256" key="8">
    <source>
        <dbReference type="ARBA" id="ARBA00022840"/>
    </source>
</evidence>
<dbReference type="RefSeq" id="WP_091745606.1">
    <property type="nucleotide sequence ID" value="NZ_FODY01000007.1"/>
</dbReference>
<dbReference type="InterPro" id="IPR003660">
    <property type="entry name" value="HAMP_dom"/>
</dbReference>
<evidence type="ECO:0000256" key="2">
    <source>
        <dbReference type="ARBA" id="ARBA00022475"/>
    </source>
</evidence>
<dbReference type="Gene3D" id="3.30.70.270">
    <property type="match status" value="1"/>
</dbReference>
<dbReference type="GO" id="GO:0052621">
    <property type="term" value="F:diguanylate cyclase activity"/>
    <property type="evidence" value="ECO:0007669"/>
    <property type="project" value="TreeGrafter"/>
</dbReference>
<dbReference type="InterPro" id="IPR035965">
    <property type="entry name" value="PAS-like_dom_sf"/>
</dbReference>
<evidence type="ECO:0000256" key="11">
    <source>
        <dbReference type="ARBA" id="ARBA00023136"/>
    </source>
</evidence>
<evidence type="ECO:0000256" key="3">
    <source>
        <dbReference type="ARBA" id="ARBA00022553"/>
    </source>
</evidence>
<feature type="transmembrane region" description="Helical" evidence="13">
    <location>
        <begin position="23"/>
        <end position="43"/>
    </location>
</feature>
<dbReference type="GO" id="GO:0005524">
    <property type="term" value="F:ATP binding"/>
    <property type="evidence" value="ECO:0007669"/>
    <property type="project" value="UniProtKB-KW"/>
</dbReference>
<dbReference type="GO" id="GO:0043709">
    <property type="term" value="P:cell adhesion involved in single-species biofilm formation"/>
    <property type="evidence" value="ECO:0007669"/>
    <property type="project" value="TreeGrafter"/>
</dbReference>
<evidence type="ECO:0000256" key="5">
    <source>
        <dbReference type="ARBA" id="ARBA00022692"/>
    </source>
</evidence>
<evidence type="ECO:0000256" key="7">
    <source>
        <dbReference type="ARBA" id="ARBA00022777"/>
    </source>
</evidence>
<dbReference type="FunFam" id="3.30.70.270:FF:000001">
    <property type="entry name" value="Diguanylate cyclase domain protein"/>
    <property type="match status" value="1"/>
</dbReference>
<keyword evidence="10" id="KW-0902">Two-component regulatory system</keyword>
<evidence type="ECO:0000256" key="6">
    <source>
        <dbReference type="ARBA" id="ARBA00022741"/>
    </source>
</evidence>
<name>A0A1H8TYJ2_9FIRM</name>
<dbReference type="AlphaFoldDB" id="A0A1H8TYJ2"/>
<evidence type="ECO:0000259" key="14">
    <source>
        <dbReference type="PROSITE" id="PS50113"/>
    </source>
</evidence>
<keyword evidence="3" id="KW-0597">Phosphoprotein</keyword>
<dbReference type="GO" id="GO:0000160">
    <property type="term" value="P:phosphorelay signal transduction system"/>
    <property type="evidence" value="ECO:0007669"/>
    <property type="project" value="UniProtKB-KW"/>
</dbReference>
<evidence type="ECO:0000256" key="9">
    <source>
        <dbReference type="ARBA" id="ARBA00022989"/>
    </source>
</evidence>
<dbReference type="SMART" id="SM00267">
    <property type="entry name" value="GGDEF"/>
    <property type="match status" value="1"/>
</dbReference>
<dbReference type="InterPro" id="IPR000014">
    <property type="entry name" value="PAS"/>
</dbReference>
<keyword evidence="2" id="KW-1003">Cell membrane</keyword>
<keyword evidence="5 13" id="KW-0812">Transmembrane</keyword>
<dbReference type="InterPro" id="IPR000160">
    <property type="entry name" value="GGDEF_dom"/>
</dbReference>
<dbReference type="GO" id="GO:0016301">
    <property type="term" value="F:kinase activity"/>
    <property type="evidence" value="ECO:0007669"/>
    <property type="project" value="UniProtKB-KW"/>
</dbReference>
<evidence type="ECO:0000259" key="15">
    <source>
        <dbReference type="PROSITE" id="PS50885"/>
    </source>
</evidence>
<accession>A0A1H8TYJ2</accession>
<dbReference type="SUPFAM" id="SSF158472">
    <property type="entry name" value="HAMP domain-like"/>
    <property type="match status" value="1"/>
</dbReference>
<dbReference type="CDD" id="cd06225">
    <property type="entry name" value="HAMP"/>
    <property type="match status" value="1"/>
</dbReference>
<evidence type="ECO:0000259" key="16">
    <source>
        <dbReference type="PROSITE" id="PS50887"/>
    </source>
</evidence>
<dbReference type="InterPro" id="IPR043128">
    <property type="entry name" value="Rev_trsase/Diguanyl_cyclase"/>
</dbReference>
<dbReference type="Gene3D" id="3.30.450.20">
    <property type="entry name" value="PAS domain"/>
    <property type="match status" value="2"/>
</dbReference>
<dbReference type="Gene3D" id="6.10.340.10">
    <property type="match status" value="1"/>
</dbReference>